<evidence type="ECO:0000256" key="1">
    <source>
        <dbReference type="SAM" id="MobiDB-lite"/>
    </source>
</evidence>
<proteinExistence type="predicted"/>
<dbReference type="STRING" id="915471.SAMN05216201_106127"/>
<sequence>MTTTTALPSRRRSRSRSDSQSVKPLTQRLALLLALALSLPLLYGGGCLLLAAIASYQTQAFLDDWSAKRNEPSPQAWQIAHAAAQRAVSLYPGSNGEALERLGRVLQWQQFRHPFGAAEAEQSRRAALEAFRSASQARPTWPHNWAALAYAKLYLLEFDHEFAHALQQAQALGPTRVEINRSLAEIGLIAWPSLTDEQRTATLEAARRTIRYSRKEAQNLLTIAQRTGMSEILCQDIDTATRNEQKICQ</sequence>
<feature type="region of interest" description="Disordered" evidence="1">
    <location>
        <begin position="1"/>
        <end position="21"/>
    </location>
</feature>
<reference evidence="3" key="1">
    <citation type="submission" date="2016-10" db="EMBL/GenBank/DDBJ databases">
        <authorList>
            <person name="Varghese N."/>
            <person name="Submissions S."/>
        </authorList>
    </citation>
    <scope>NUCLEOTIDE SEQUENCE [LARGE SCALE GENOMIC DNA]</scope>
    <source>
        <strain evidence="3">LMG 25967</strain>
    </source>
</reference>
<keyword evidence="3" id="KW-1185">Reference proteome</keyword>
<dbReference type="AlphaFoldDB" id="A0A1H6XAE0"/>
<organism evidence="2 3">
    <name type="scientific">Pseudomonas linyingensis</name>
    <dbReference type="NCBI Taxonomy" id="915471"/>
    <lineage>
        <taxon>Bacteria</taxon>
        <taxon>Pseudomonadati</taxon>
        <taxon>Pseudomonadota</taxon>
        <taxon>Gammaproteobacteria</taxon>
        <taxon>Pseudomonadales</taxon>
        <taxon>Pseudomonadaceae</taxon>
        <taxon>Pseudomonas</taxon>
    </lineage>
</organism>
<dbReference type="Proteomes" id="UP000242930">
    <property type="component" value="Unassembled WGS sequence"/>
</dbReference>
<dbReference type="EMBL" id="FNZE01000006">
    <property type="protein sequence ID" value="SEJ26141.1"/>
    <property type="molecule type" value="Genomic_DNA"/>
</dbReference>
<gene>
    <name evidence="2" type="ORF">SAMN05216201_106127</name>
</gene>
<accession>A0A1H6XAE0</accession>
<name>A0A1H6XAE0_9PSED</name>
<evidence type="ECO:0000313" key="2">
    <source>
        <dbReference type="EMBL" id="SEJ26141.1"/>
    </source>
</evidence>
<evidence type="ECO:0000313" key="3">
    <source>
        <dbReference type="Proteomes" id="UP000242930"/>
    </source>
</evidence>
<protein>
    <submittedName>
        <fullName evidence="2">Uncharacterized protein</fullName>
    </submittedName>
</protein>